<dbReference type="InterPro" id="IPR043757">
    <property type="entry name" value="DUF5703_N"/>
</dbReference>
<dbReference type="SUPFAM" id="SSF48208">
    <property type="entry name" value="Six-hairpin glycosidases"/>
    <property type="match status" value="1"/>
</dbReference>
<dbReference type="Proteomes" id="UP001057134">
    <property type="component" value="Chromosome"/>
</dbReference>
<dbReference type="InterPro" id="IPR012341">
    <property type="entry name" value="6hp_glycosidase-like_sf"/>
</dbReference>
<organism evidence="2 3">
    <name type="scientific">Paenibacillus konkukensis</name>
    <dbReference type="NCBI Taxonomy" id="2020716"/>
    <lineage>
        <taxon>Bacteria</taxon>
        <taxon>Bacillati</taxon>
        <taxon>Bacillota</taxon>
        <taxon>Bacilli</taxon>
        <taxon>Bacillales</taxon>
        <taxon>Paenibacillaceae</taxon>
        <taxon>Paenibacillus</taxon>
    </lineage>
</organism>
<dbReference type="EMBL" id="CP027059">
    <property type="protein sequence ID" value="UQZ80911.1"/>
    <property type="molecule type" value="Genomic_DNA"/>
</dbReference>
<dbReference type="RefSeq" id="WP_249863187.1">
    <property type="nucleotide sequence ID" value="NZ_CP027059.1"/>
</dbReference>
<feature type="domain" description="DUF5703" evidence="1">
    <location>
        <begin position="12"/>
        <end position="300"/>
    </location>
</feature>
<sequence>MAQWLEQCHIAWDTPSRHSGESMPVGGHDIGLNVWVEGEELLFYMDRSGSFDENNQMLKLGRVRLRLHPSPFGEGCGFRQELKLREGYAEITGTAADGGQTRIEVWVDVHQPVVHVEVYGDQPTLLEAVYENWRLQEREVPKDRRMSALSTVGYPGTVTTKPDQVAFDGEGVLFFHRNRSEELFFDKVVRLEGLGEVERQLWNPQKNLTFGGMMTGSGCKPSGVEEGSYIRTPYRGWRLESKRAENNHRVAVYLHTSQADSEEEWRRGLDRLIRHAEKDIVRAKADSREWWRAYWERSYIHIRPERPDADDPVWQAGRNYQLFRYMLGCNAFGTYPTKFNGGLFTVDPCFVLSGDDSWQSESADFRRWGGGSFTAQNQRLVYWPMLKSGDGDLMKPQFDFYLRALPNAELRTKVYWGHEGCSFTEQLENFGLPIGWGWGWPDSHDRIHCRKPFMDPTEQVAPWIKYLYLNQLEFSFMIMKFREYSGADIREYMPLIESSIRFFDEHYQYMYSLETTRRLDEQGKLVLFPSTACETYKLALNPADLVAALTAAVSAVLELPGEWLDGSERGGSRTYYRELLQRLPELPYRYIDGRKTIAPAQSWNGILNVEIPQLYPVFPYELYGIGREKLQVAIDTWRYGVDTPEQKNHVSWHQDNIFCARMGLTEEAAAITVNKLEDGPLRFPAFWGRAMTGCPTITGAAAA</sequence>
<evidence type="ECO:0000313" key="3">
    <source>
        <dbReference type="Proteomes" id="UP001057134"/>
    </source>
</evidence>
<dbReference type="Pfam" id="PF18961">
    <property type="entry name" value="DUF5703_N"/>
    <property type="match status" value="1"/>
</dbReference>
<gene>
    <name evidence="2" type="ORF">SK3146_00067</name>
</gene>
<protein>
    <recommendedName>
        <fullName evidence="1">DUF5703 domain-containing protein</fullName>
    </recommendedName>
</protein>
<reference evidence="2" key="2">
    <citation type="journal article" date="2021" name="J Anim Sci Technol">
        <title>Complete genome sequence of Paenibacillus konkukensis sp. nov. SK3146 as a potential probiotic strain.</title>
        <authorList>
            <person name="Jung H.I."/>
            <person name="Park S."/>
            <person name="Niu K.M."/>
            <person name="Lee S.W."/>
            <person name="Kothari D."/>
            <person name="Yi K.J."/>
            <person name="Kim S.K."/>
        </authorList>
    </citation>
    <scope>NUCLEOTIDE SEQUENCE</scope>
    <source>
        <strain evidence="2">SK3146</strain>
    </source>
</reference>
<proteinExistence type="predicted"/>
<name>A0ABY4RDM2_9BACL</name>
<dbReference type="Gene3D" id="1.50.10.10">
    <property type="match status" value="1"/>
</dbReference>
<dbReference type="InterPro" id="IPR008928">
    <property type="entry name" value="6-hairpin_glycosidase_sf"/>
</dbReference>
<evidence type="ECO:0000259" key="1">
    <source>
        <dbReference type="Pfam" id="PF18961"/>
    </source>
</evidence>
<reference evidence="2" key="1">
    <citation type="submission" date="2018-02" db="EMBL/GenBank/DDBJ databases">
        <authorList>
            <person name="Kim S.-K."/>
            <person name="Jung H.-I."/>
            <person name="Lee S.-W."/>
        </authorList>
    </citation>
    <scope>NUCLEOTIDE SEQUENCE</scope>
    <source>
        <strain evidence="2">SK3146</strain>
    </source>
</reference>
<evidence type="ECO:0000313" key="2">
    <source>
        <dbReference type="EMBL" id="UQZ80911.1"/>
    </source>
</evidence>
<accession>A0ABY4RDM2</accession>
<keyword evidence="3" id="KW-1185">Reference proteome</keyword>